<proteinExistence type="predicted"/>
<accession>A0ABY5YDI1</accession>
<reference evidence="1" key="1">
    <citation type="submission" date="2022-09" db="EMBL/GenBank/DDBJ databases">
        <title>Maribacter litopenaei sp. nov., isolated from the intestinal tract of the Pacific White Shrimp, Litopenaeus vannamei.</title>
        <authorList>
            <person name="Kim S.Y."/>
            <person name="Hwang C.Y."/>
        </authorList>
    </citation>
    <scope>NUCLEOTIDE SEQUENCE</scope>
    <source>
        <strain evidence="1">HL-LV01</strain>
    </source>
</reference>
<keyword evidence="2" id="KW-1185">Reference proteome</keyword>
<gene>
    <name evidence="1" type="ORF">NYZ99_09290</name>
</gene>
<dbReference type="EMBL" id="CP104205">
    <property type="protein sequence ID" value="UWX56372.1"/>
    <property type="molecule type" value="Genomic_DNA"/>
</dbReference>
<protein>
    <submittedName>
        <fullName evidence="1">Uncharacterized protein</fullName>
    </submittedName>
</protein>
<sequence length="117" mass="13658">MATRIHKRKSQNTYVVYFVNPIDKENTQIGHFTELKKAIEMARNKDSEFYSEHPYLIPSGITLDKANRRFRVYTRYGMFKSQKTLMQAVEQKQNIISDLTEMKYIGTGKNSVLTNAT</sequence>
<name>A0ABY5YDI1_9FLAO</name>
<dbReference type="Proteomes" id="UP001059209">
    <property type="component" value="Chromosome"/>
</dbReference>
<organism evidence="1 2">
    <name type="scientific">Maribacter litopenaei</name>
    <dbReference type="NCBI Taxonomy" id="2976127"/>
    <lineage>
        <taxon>Bacteria</taxon>
        <taxon>Pseudomonadati</taxon>
        <taxon>Bacteroidota</taxon>
        <taxon>Flavobacteriia</taxon>
        <taxon>Flavobacteriales</taxon>
        <taxon>Flavobacteriaceae</taxon>
        <taxon>Maribacter</taxon>
    </lineage>
</organism>
<evidence type="ECO:0000313" key="1">
    <source>
        <dbReference type="EMBL" id="UWX56372.1"/>
    </source>
</evidence>
<evidence type="ECO:0000313" key="2">
    <source>
        <dbReference type="Proteomes" id="UP001059209"/>
    </source>
</evidence>
<dbReference type="RefSeq" id="WP_260575008.1">
    <property type="nucleotide sequence ID" value="NZ_CP104205.1"/>
</dbReference>